<evidence type="ECO:0000256" key="12">
    <source>
        <dbReference type="ARBA" id="ARBA00023014"/>
    </source>
</evidence>
<dbReference type="SMART" id="SM00478">
    <property type="entry name" value="ENDO3c"/>
    <property type="match status" value="1"/>
</dbReference>
<evidence type="ECO:0000256" key="5">
    <source>
        <dbReference type="ARBA" id="ARBA00012045"/>
    </source>
</evidence>
<evidence type="ECO:0000256" key="6">
    <source>
        <dbReference type="ARBA" id="ARBA00022023"/>
    </source>
</evidence>
<dbReference type="InterPro" id="IPR011257">
    <property type="entry name" value="DNA_glycosylase"/>
</dbReference>
<keyword evidence="14" id="KW-0326">Glycosidase</keyword>
<keyword evidence="11" id="KW-0408">Iron</keyword>
<evidence type="ECO:0000256" key="14">
    <source>
        <dbReference type="ARBA" id="ARBA00023295"/>
    </source>
</evidence>
<comment type="function">
    <text evidence="3">Adenine glycosylase active on G-A mispairs. MutY also corrects error-prone DNA synthesis past GO lesions which are due to the oxidatively damaged form of guanine: 7,8-dihydro-8-oxoguanine (8-oxo-dGTP).</text>
</comment>
<dbReference type="NCBIfam" id="TIGR01084">
    <property type="entry name" value="mutY"/>
    <property type="match status" value="1"/>
</dbReference>
<keyword evidence="12" id="KW-0411">Iron-sulfur</keyword>
<dbReference type="Gene3D" id="1.10.1670.10">
    <property type="entry name" value="Helix-hairpin-Helix base-excision DNA repair enzymes (C-terminal)"/>
    <property type="match status" value="1"/>
</dbReference>
<dbReference type="SUPFAM" id="SSF55811">
    <property type="entry name" value="Nudix"/>
    <property type="match status" value="1"/>
</dbReference>
<accession>A0A845PXY8</accession>
<evidence type="ECO:0000259" key="15">
    <source>
        <dbReference type="SMART" id="SM00478"/>
    </source>
</evidence>
<keyword evidence="9" id="KW-0227">DNA damage</keyword>
<dbReference type="InterPro" id="IPR029119">
    <property type="entry name" value="MutY_C"/>
</dbReference>
<dbReference type="Pfam" id="PF00730">
    <property type="entry name" value="HhH-GPD"/>
    <property type="match status" value="1"/>
</dbReference>
<evidence type="ECO:0000256" key="3">
    <source>
        <dbReference type="ARBA" id="ARBA00002933"/>
    </source>
</evidence>
<feature type="domain" description="HhH-GPD" evidence="15">
    <location>
        <begin position="45"/>
        <end position="196"/>
    </location>
</feature>
<evidence type="ECO:0000256" key="1">
    <source>
        <dbReference type="ARBA" id="ARBA00000843"/>
    </source>
</evidence>
<dbReference type="PANTHER" id="PTHR42944:SF1">
    <property type="entry name" value="ADENINE DNA GLYCOSYLASE"/>
    <property type="match status" value="1"/>
</dbReference>
<dbReference type="InterPro" id="IPR044298">
    <property type="entry name" value="MIG/MutY"/>
</dbReference>
<comment type="similarity">
    <text evidence="4">Belongs to the Nth/MutY family.</text>
</comment>
<dbReference type="GO" id="GO:0034039">
    <property type="term" value="F:8-oxo-7,8-dihydroguanine DNA N-glycosylase activity"/>
    <property type="evidence" value="ECO:0007669"/>
    <property type="project" value="TreeGrafter"/>
</dbReference>
<proteinExistence type="inferred from homology"/>
<evidence type="ECO:0000256" key="8">
    <source>
        <dbReference type="ARBA" id="ARBA00022723"/>
    </source>
</evidence>
<dbReference type="GO" id="GO:0000701">
    <property type="term" value="F:purine-specific mismatch base pair DNA N-glycosylase activity"/>
    <property type="evidence" value="ECO:0007669"/>
    <property type="project" value="UniProtKB-EC"/>
</dbReference>
<dbReference type="GO" id="GO:0006298">
    <property type="term" value="P:mismatch repair"/>
    <property type="evidence" value="ECO:0007669"/>
    <property type="project" value="TreeGrafter"/>
</dbReference>
<evidence type="ECO:0000313" key="17">
    <source>
        <dbReference type="Proteomes" id="UP000553459"/>
    </source>
</evidence>
<keyword evidence="8" id="KW-0479">Metal-binding</keyword>
<evidence type="ECO:0000256" key="13">
    <source>
        <dbReference type="ARBA" id="ARBA00023204"/>
    </source>
</evidence>
<evidence type="ECO:0000256" key="7">
    <source>
        <dbReference type="ARBA" id="ARBA00022485"/>
    </source>
</evidence>
<dbReference type="GO" id="GO:0051539">
    <property type="term" value="F:4 iron, 4 sulfur cluster binding"/>
    <property type="evidence" value="ECO:0007669"/>
    <property type="project" value="UniProtKB-KW"/>
</dbReference>
<evidence type="ECO:0000256" key="9">
    <source>
        <dbReference type="ARBA" id="ARBA00022763"/>
    </source>
</evidence>
<reference evidence="16 17" key="1">
    <citation type="submission" date="2019-11" db="EMBL/GenBank/DDBJ databases">
        <title>Characterization of Elizabethkingia argenteiflava sp. nov., isolated from inner surface of Soybean Pods.</title>
        <authorList>
            <person name="Mo S."/>
        </authorList>
    </citation>
    <scope>NUCLEOTIDE SEQUENCE [LARGE SCALE GENOMIC DNA]</scope>
    <source>
        <strain evidence="16 17">YB22</strain>
    </source>
</reference>
<gene>
    <name evidence="16" type="primary">mutY</name>
    <name evidence="16" type="ORF">GNY06_05990</name>
</gene>
<dbReference type="CDD" id="cd00056">
    <property type="entry name" value="ENDO3c"/>
    <property type="match status" value="1"/>
</dbReference>
<organism evidence="16 17">
    <name type="scientific">Elizabethkingia argenteiflava</name>
    <dbReference type="NCBI Taxonomy" id="2681556"/>
    <lineage>
        <taxon>Bacteria</taxon>
        <taxon>Pseudomonadati</taxon>
        <taxon>Bacteroidota</taxon>
        <taxon>Flavobacteriia</taxon>
        <taxon>Flavobacteriales</taxon>
        <taxon>Weeksellaceae</taxon>
        <taxon>Elizabethkingia</taxon>
    </lineage>
</organism>
<dbReference type="Pfam" id="PF14815">
    <property type="entry name" value="NUDIX_4"/>
    <property type="match status" value="1"/>
</dbReference>
<keyword evidence="10" id="KW-0378">Hydrolase</keyword>
<evidence type="ECO:0000256" key="11">
    <source>
        <dbReference type="ARBA" id="ARBA00023004"/>
    </source>
</evidence>
<evidence type="ECO:0000256" key="2">
    <source>
        <dbReference type="ARBA" id="ARBA00001966"/>
    </source>
</evidence>
<dbReference type="GO" id="GO:0046872">
    <property type="term" value="F:metal ion binding"/>
    <property type="evidence" value="ECO:0007669"/>
    <property type="project" value="UniProtKB-KW"/>
</dbReference>
<sequence>MKNNIEKACFLKLTQRIVSWYDLYRRNLPWRETQDPYKIWISEIILQQTRVDQGLSYYYNFIKRFPTVKELYRADNDEVLLYWKGLGYYSRALNLHKAAYQIVEEFNGKFPKSFSALQQMKGVGKYTAAAIASICFGEAVPAIDGNFYRVFSRIFADEFDVSSTKAYPYFYQLILPLVDKDRPGDFNQAIMDIGSQLCKPKNPDCEHCPAKQECRARNLNQVEMFPVKKKKQKVEILNLQYYFIKYKNDFLIQQRDENFIWKKLYEFPTLIPDDWKEYVSLEKKVQHKLTHRTLNITFSRIDVQHENIFEDLSSQYSYIKVNLIQAQRKTFPKPLESIIQEWG</sequence>
<dbReference type="GO" id="GO:0035485">
    <property type="term" value="F:adenine/guanine mispair binding"/>
    <property type="evidence" value="ECO:0007669"/>
    <property type="project" value="TreeGrafter"/>
</dbReference>
<keyword evidence="17" id="KW-1185">Reference proteome</keyword>
<dbReference type="InterPro" id="IPR003265">
    <property type="entry name" value="HhH-GPD_domain"/>
</dbReference>
<dbReference type="InterPro" id="IPR015797">
    <property type="entry name" value="NUDIX_hydrolase-like_dom_sf"/>
</dbReference>
<dbReference type="Gene3D" id="1.10.340.30">
    <property type="entry name" value="Hypothetical protein, domain 2"/>
    <property type="match status" value="1"/>
</dbReference>
<comment type="cofactor">
    <cofactor evidence="2">
        <name>[4Fe-4S] cluster</name>
        <dbReference type="ChEBI" id="CHEBI:49883"/>
    </cofactor>
</comment>
<dbReference type="FunFam" id="1.10.340.30:FF:000002">
    <property type="entry name" value="Adenine DNA glycosylase"/>
    <property type="match status" value="1"/>
</dbReference>
<comment type="caution">
    <text evidence="16">The sequence shown here is derived from an EMBL/GenBank/DDBJ whole genome shotgun (WGS) entry which is preliminary data.</text>
</comment>
<keyword evidence="13" id="KW-0234">DNA repair</keyword>
<dbReference type="RefSeq" id="WP_166519233.1">
    <property type="nucleotide sequence ID" value="NZ_JAAABJ010000483.1"/>
</dbReference>
<dbReference type="Proteomes" id="UP000553459">
    <property type="component" value="Unassembled WGS sequence"/>
</dbReference>
<evidence type="ECO:0000313" key="16">
    <source>
        <dbReference type="EMBL" id="NAW50940.1"/>
    </source>
</evidence>
<dbReference type="EC" id="3.2.2.31" evidence="5"/>
<dbReference type="GO" id="GO:0006284">
    <property type="term" value="P:base-excision repair"/>
    <property type="evidence" value="ECO:0007669"/>
    <property type="project" value="InterPro"/>
</dbReference>
<protein>
    <recommendedName>
        <fullName evidence="6">Adenine DNA glycosylase</fullName>
        <ecNumber evidence="5">3.2.2.31</ecNumber>
    </recommendedName>
</protein>
<dbReference type="EMBL" id="JAAABJ010000483">
    <property type="protein sequence ID" value="NAW50940.1"/>
    <property type="molecule type" value="Genomic_DNA"/>
</dbReference>
<dbReference type="InterPro" id="IPR005760">
    <property type="entry name" value="A/G_AdeGlyc_MutY"/>
</dbReference>
<comment type="catalytic activity">
    <reaction evidence="1">
        <text>Hydrolyzes free adenine bases from 7,8-dihydro-8-oxoguanine:adenine mismatched double-stranded DNA, leaving an apurinic site.</text>
        <dbReference type="EC" id="3.2.2.31"/>
    </reaction>
</comment>
<evidence type="ECO:0000256" key="10">
    <source>
        <dbReference type="ARBA" id="ARBA00022801"/>
    </source>
</evidence>
<dbReference type="InterPro" id="IPR023170">
    <property type="entry name" value="HhH_base_excis_C"/>
</dbReference>
<dbReference type="GO" id="GO:0032357">
    <property type="term" value="F:oxidized purine DNA binding"/>
    <property type="evidence" value="ECO:0007669"/>
    <property type="project" value="TreeGrafter"/>
</dbReference>
<evidence type="ECO:0000256" key="4">
    <source>
        <dbReference type="ARBA" id="ARBA00008343"/>
    </source>
</evidence>
<dbReference type="SUPFAM" id="SSF48150">
    <property type="entry name" value="DNA-glycosylase"/>
    <property type="match status" value="1"/>
</dbReference>
<name>A0A845PXY8_9FLAO</name>
<dbReference type="AlphaFoldDB" id="A0A845PXY8"/>
<dbReference type="PANTHER" id="PTHR42944">
    <property type="entry name" value="ADENINE DNA GLYCOSYLASE"/>
    <property type="match status" value="1"/>
</dbReference>
<keyword evidence="7" id="KW-0004">4Fe-4S</keyword>